<feature type="signal peptide" evidence="2">
    <location>
        <begin position="1"/>
        <end position="27"/>
    </location>
</feature>
<feature type="transmembrane region" description="Helical" evidence="1">
    <location>
        <begin position="61"/>
        <end position="79"/>
    </location>
</feature>
<proteinExistence type="predicted"/>
<feature type="transmembrane region" description="Helical" evidence="1">
    <location>
        <begin position="85"/>
        <end position="104"/>
    </location>
</feature>
<evidence type="ECO:0000256" key="2">
    <source>
        <dbReference type="SAM" id="SignalP"/>
    </source>
</evidence>
<accession>A0A1G6RVN0</accession>
<dbReference type="EMBL" id="FNAG01000001">
    <property type="protein sequence ID" value="SDD08017.1"/>
    <property type="molecule type" value="Genomic_DNA"/>
</dbReference>
<keyword evidence="1" id="KW-1133">Transmembrane helix</keyword>
<feature type="chain" id="PRO_5011712308" evidence="2">
    <location>
        <begin position="28"/>
        <end position="124"/>
    </location>
</feature>
<dbReference type="AlphaFoldDB" id="A0A1G6RVN0"/>
<gene>
    <name evidence="3" type="ORF">SAMN04488509_10196</name>
</gene>
<feature type="transmembrane region" description="Helical" evidence="1">
    <location>
        <begin position="36"/>
        <end position="54"/>
    </location>
</feature>
<dbReference type="RefSeq" id="WP_091237566.1">
    <property type="nucleotide sequence ID" value="NZ_FNAG01000001.1"/>
</dbReference>
<reference evidence="3 4" key="1">
    <citation type="submission" date="2016-10" db="EMBL/GenBank/DDBJ databases">
        <authorList>
            <person name="de Groot N.N."/>
        </authorList>
    </citation>
    <scope>NUCLEOTIDE SEQUENCE [LARGE SCALE GENOMIC DNA]</scope>
    <source>
        <strain evidence="3 4">DSM 16957</strain>
    </source>
</reference>
<evidence type="ECO:0000313" key="3">
    <source>
        <dbReference type="EMBL" id="SDD08017.1"/>
    </source>
</evidence>
<protein>
    <submittedName>
        <fullName evidence="3">Uncharacterized protein</fullName>
    </submittedName>
</protein>
<keyword evidence="1" id="KW-0472">Membrane</keyword>
<keyword evidence="2" id="KW-0732">Signal</keyword>
<keyword evidence="4" id="KW-1185">Reference proteome</keyword>
<dbReference type="Proteomes" id="UP000199603">
    <property type="component" value="Unassembled WGS sequence"/>
</dbReference>
<sequence length="124" mass="12879">MTRNSQFRRNVGLLGVACAVSPGAASASNFEGAGVLLVFVLLLIFGPPIVIACLSPAKYAVVAFVISTTALLGGQAAVHYLGGEWIAAMIVYAITLLVCGAYALDERAKMIQKAKEEAPARPDA</sequence>
<evidence type="ECO:0000313" key="4">
    <source>
        <dbReference type="Proteomes" id="UP000199603"/>
    </source>
</evidence>
<keyword evidence="1" id="KW-0812">Transmembrane</keyword>
<evidence type="ECO:0000256" key="1">
    <source>
        <dbReference type="SAM" id="Phobius"/>
    </source>
</evidence>
<name>A0A1G6RVN0_9GAMM</name>
<organism evidence="3 4">
    <name type="scientific">Aquimonas voraii</name>
    <dbReference type="NCBI Taxonomy" id="265719"/>
    <lineage>
        <taxon>Bacteria</taxon>
        <taxon>Pseudomonadati</taxon>
        <taxon>Pseudomonadota</taxon>
        <taxon>Gammaproteobacteria</taxon>
        <taxon>Lysobacterales</taxon>
        <taxon>Lysobacteraceae</taxon>
        <taxon>Aquimonas</taxon>
    </lineage>
</organism>